<dbReference type="NCBIfam" id="TIGR00494">
    <property type="entry name" value="crcB"/>
    <property type="match status" value="1"/>
</dbReference>
<evidence type="ECO:0000313" key="13">
    <source>
        <dbReference type="EMBL" id="SFV32416.1"/>
    </source>
</evidence>
<keyword evidence="9 12" id="KW-0407">Ion channel</keyword>
<comment type="catalytic activity">
    <reaction evidence="11">
        <text>fluoride(in) = fluoride(out)</text>
        <dbReference type="Rhea" id="RHEA:76159"/>
        <dbReference type="ChEBI" id="CHEBI:17051"/>
    </reaction>
    <physiologicalReaction direction="left-to-right" evidence="11">
        <dbReference type="Rhea" id="RHEA:76160"/>
    </physiologicalReaction>
</comment>
<accession>A0A1I7NCY5</accession>
<gene>
    <name evidence="12" type="primary">fluC</name>
    <name evidence="12" type="synonym">crcB</name>
    <name evidence="13" type="ORF">SAMN04488557_1592</name>
</gene>
<feature type="transmembrane region" description="Helical" evidence="12">
    <location>
        <begin position="100"/>
        <end position="125"/>
    </location>
</feature>
<evidence type="ECO:0000256" key="4">
    <source>
        <dbReference type="ARBA" id="ARBA00022692"/>
    </source>
</evidence>
<keyword evidence="4 12" id="KW-0812">Transmembrane</keyword>
<dbReference type="PANTHER" id="PTHR28259">
    <property type="entry name" value="FLUORIDE EXPORT PROTEIN 1-RELATED"/>
    <property type="match status" value="1"/>
</dbReference>
<keyword evidence="3" id="KW-0997">Cell inner membrane</keyword>
<keyword evidence="8 12" id="KW-0472">Membrane</keyword>
<keyword evidence="14" id="KW-1185">Reference proteome</keyword>
<evidence type="ECO:0000256" key="7">
    <source>
        <dbReference type="ARBA" id="ARBA00023065"/>
    </source>
</evidence>
<dbReference type="GO" id="GO:0062054">
    <property type="term" value="F:fluoride channel activity"/>
    <property type="evidence" value="ECO:0007669"/>
    <property type="project" value="UniProtKB-UniRule"/>
</dbReference>
<evidence type="ECO:0000256" key="6">
    <source>
        <dbReference type="ARBA" id="ARBA00023053"/>
    </source>
</evidence>
<dbReference type="OrthoDB" id="9806299at2"/>
<dbReference type="Proteomes" id="UP000199423">
    <property type="component" value="Unassembled WGS sequence"/>
</dbReference>
<reference evidence="14" key="1">
    <citation type="submission" date="2016-10" db="EMBL/GenBank/DDBJ databases">
        <authorList>
            <person name="Varghese N."/>
            <person name="Submissions S."/>
        </authorList>
    </citation>
    <scope>NUCLEOTIDE SEQUENCE [LARGE SCALE GENOMIC DNA]</scope>
    <source>
        <strain evidence="14">DSM 1565</strain>
    </source>
</reference>
<dbReference type="AlphaFoldDB" id="A0A1I7NCY5"/>
<feature type="binding site" evidence="12">
    <location>
        <position position="78"/>
    </location>
    <ligand>
        <name>Na(+)</name>
        <dbReference type="ChEBI" id="CHEBI:29101"/>
        <note>structural</note>
    </ligand>
</feature>
<evidence type="ECO:0000256" key="9">
    <source>
        <dbReference type="ARBA" id="ARBA00023303"/>
    </source>
</evidence>
<dbReference type="InterPro" id="IPR003691">
    <property type="entry name" value="FluC"/>
</dbReference>
<organism evidence="13 14">
    <name type="scientific">Hyphomicrobium facile</name>
    <dbReference type="NCBI Taxonomy" id="51670"/>
    <lineage>
        <taxon>Bacteria</taxon>
        <taxon>Pseudomonadati</taxon>
        <taxon>Pseudomonadota</taxon>
        <taxon>Alphaproteobacteria</taxon>
        <taxon>Hyphomicrobiales</taxon>
        <taxon>Hyphomicrobiaceae</taxon>
        <taxon>Hyphomicrobium</taxon>
    </lineage>
</organism>
<proteinExistence type="inferred from homology"/>
<comment type="similarity">
    <text evidence="10 12">Belongs to the fluoride channel Fluc/FEX (TC 1.A.43) family.</text>
</comment>
<dbReference type="GO" id="GO:0046872">
    <property type="term" value="F:metal ion binding"/>
    <property type="evidence" value="ECO:0007669"/>
    <property type="project" value="UniProtKB-KW"/>
</dbReference>
<dbReference type="PANTHER" id="PTHR28259:SF1">
    <property type="entry name" value="FLUORIDE EXPORT PROTEIN 1-RELATED"/>
    <property type="match status" value="1"/>
</dbReference>
<comment type="subcellular location">
    <subcellularLocation>
        <location evidence="1 12">Cell membrane</location>
        <topology evidence="1 12">Multi-pass membrane protein</topology>
    </subcellularLocation>
</comment>
<evidence type="ECO:0000256" key="11">
    <source>
        <dbReference type="ARBA" id="ARBA00035585"/>
    </source>
</evidence>
<evidence type="ECO:0000256" key="12">
    <source>
        <dbReference type="HAMAP-Rule" id="MF_00454"/>
    </source>
</evidence>
<evidence type="ECO:0000256" key="3">
    <source>
        <dbReference type="ARBA" id="ARBA00022519"/>
    </source>
</evidence>
<keyword evidence="12" id="KW-0813">Transport</keyword>
<evidence type="ECO:0000313" key="14">
    <source>
        <dbReference type="Proteomes" id="UP000199423"/>
    </source>
</evidence>
<feature type="transmembrane region" description="Helical" evidence="12">
    <location>
        <begin position="36"/>
        <end position="56"/>
    </location>
</feature>
<evidence type="ECO:0000256" key="2">
    <source>
        <dbReference type="ARBA" id="ARBA00022475"/>
    </source>
</evidence>
<feature type="binding site" evidence="12">
    <location>
        <position position="75"/>
    </location>
    <ligand>
        <name>Na(+)</name>
        <dbReference type="ChEBI" id="CHEBI:29101"/>
        <note>structural</note>
    </ligand>
</feature>
<dbReference type="GO" id="GO:0140114">
    <property type="term" value="P:cellular detoxification of fluoride"/>
    <property type="evidence" value="ECO:0007669"/>
    <property type="project" value="UniProtKB-UniRule"/>
</dbReference>
<evidence type="ECO:0000256" key="8">
    <source>
        <dbReference type="ARBA" id="ARBA00023136"/>
    </source>
</evidence>
<comment type="activity regulation">
    <text evidence="12">Na(+) is not transported, but it plays an essential structural role and its presence is essential for fluoride channel function.</text>
</comment>
<dbReference type="Pfam" id="PF02537">
    <property type="entry name" value="CRCB"/>
    <property type="match status" value="1"/>
</dbReference>
<dbReference type="GO" id="GO:0005886">
    <property type="term" value="C:plasma membrane"/>
    <property type="evidence" value="ECO:0007669"/>
    <property type="project" value="UniProtKB-SubCell"/>
</dbReference>
<evidence type="ECO:0000256" key="10">
    <source>
        <dbReference type="ARBA" id="ARBA00035120"/>
    </source>
</evidence>
<feature type="transmembrane region" description="Helical" evidence="12">
    <location>
        <begin position="68"/>
        <end position="88"/>
    </location>
</feature>
<keyword evidence="6 12" id="KW-0915">Sodium</keyword>
<protein>
    <recommendedName>
        <fullName evidence="12">Fluoride-specific ion channel FluC</fullName>
    </recommendedName>
</protein>
<dbReference type="NCBIfam" id="NF010791">
    <property type="entry name" value="PRK14195.1"/>
    <property type="match status" value="1"/>
</dbReference>
<keyword evidence="7 12" id="KW-0406">Ion transport</keyword>
<sequence>MRLLLLASAGGAIGTGFRFLINRVFAHAGLIEFPWATLTINILGSFLMGVLIETLALRFNASNELRTFFATGILGGFTTFSAFSLEFATLYERGDMTTAFGYVLLSVVLSLLAIFAGLIVMRWVLA</sequence>
<name>A0A1I7NCY5_9HYPH</name>
<keyword evidence="2 12" id="KW-1003">Cell membrane</keyword>
<keyword evidence="12" id="KW-0479">Metal-binding</keyword>
<evidence type="ECO:0000256" key="1">
    <source>
        <dbReference type="ARBA" id="ARBA00004651"/>
    </source>
</evidence>
<dbReference type="HAMAP" id="MF_00454">
    <property type="entry name" value="FluC"/>
    <property type="match status" value="1"/>
</dbReference>
<evidence type="ECO:0000256" key="5">
    <source>
        <dbReference type="ARBA" id="ARBA00022989"/>
    </source>
</evidence>
<comment type="function">
    <text evidence="12">Fluoride-specific ion channel. Important for reducing fluoride concentration in the cell, thus reducing its toxicity.</text>
</comment>
<keyword evidence="5 12" id="KW-1133">Transmembrane helix</keyword>
<dbReference type="RefSeq" id="WP_092866847.1">
    <property type="nucleotide sequence ID" value="NZ_FPCH01000002.1"/>
</dbReference>
<dbReference type="EMBL" id="FPCH01000002">
    <property type="protein sequence ID" value="SFV32416.1"/>
    <property type="molecule type" value="Genomic_DNA"/>
</dbReference>
<dbReference type="STRING" id="51670.SAMN04488557_1592"/>